<organism evidence="1 2">
    <name type="scientific">Mycolicibacterium vulneris</name>
    <dbReference type="NCBI Taxonomy" id="547163"/>
    <lineage>
        <taxon>Bacteria</taxon>
        <taxon>Bacillati</taxon>
        <taxon>Actinomycetota</taxon>
        <taxon>Actinomycetes</taxon>
        <taxon>Mycobacteriales</taxon>
        <taxon>Mycobacteriaceae</taxon>
        <taxon>Mycolicibacterium</taxon>
    </lineage>
</organism>
<comment type="caution">
    <text evidence="1">The sequence shown here is derived from an EMBL/GenBank/DDBJ whole genome shotgun (WGS) entry which is preliminary data.</text>
</comment>
<dbReference type="Proteomes" id="UP000242320">
    <property type="component" value="Unassembled WGS sequence"/>
</dbReference>
<dbReference type="AlphaFoldDB" id="A0A1X2KSD9"/>
<accession>A0A1X2KSD9</accession>
<evidence type="ECO:0000313" key="2">
    <source>
        <dbReference type="Proteomes" id="UP000242320"/>
    </source>
</evidence>
<reference evidence="1 2" key="1">
    <citation type="submission" date="2017-04" db="EMBL/GenBank/DDBJ databases">
        <title>The new phylogeny of genus Mycobacterium.</title>
        <authorList>
            <person name="Tortoli E."/>
            <person name="Trovato A."/>
            <person name="Cirillo D.M."/>
        </authorList>
    </citation>
    <scope>NUCLEOTIDE SEQUENCE [LARGE SCALE GENOMIC DNA]</scope>
    <source>
        <strain evidence="1 2">DSM 45247</strain>
    </source>
</reference>
<protein>
    <submittedName>
        <fullName evidence="1">Uncharacterized protein</fullName>
    </submittedName>
</protein>
<dbReference type="EMBL" id="NCXM01000024">
    <property type="protein sequence ID" value="OSC24605.1"/>
    <property type="molecule type" value="Genomic_DNA"/>
</dbReference>
<evidence type="ECO:0000313" key="1">
    <source>
        <dbReference type="EMBL" id="OSC24605.1"/>
    </source>
</evidence>
<sequence>MTNVNEFGPRLNIRVPADATRVGEWLPGKDGRLVRLFGGTRRTAGGCSVDIVGQQCADGTVPHRWVTVAPLDDMSESTDFGAAAVRQHAYSLLNTAEIDGITDPELAAEGFAFAEALQAAADEIDCWSRCTDTFI</sequence>
<name>A0A1X2KSD9_9MYCO</name>
<gene>
    <name evidence="1" type="ORF">B8W69_20875</name>
</gene>
<proteinExistence type="predicted"/>
<keyword evidence="2" id="KW-1185">Reference proteome</keyword>